<dbReference type="Gene3D" id="1.10.3810.10">
    <property type="entry name" value="Biosynthetic peptidoglycan transglycosylase-like"/>
    <property type="match status" value="1"/>
</dbReference>
<feature type="compositionally biased region" description="Basic and acidic residues" evidence="27">
    <location>
        <begin position="795"/>
        <end position="807"/>
    </location>
</feature>
<evidence type="ECO:0000256" key="25">
    <source>
        <dbReference type="ARBA" id="ARBA00049902"/>
    </source>
</evidence>
<evidence type="ECO:0000313" key="32">
    <source>
        <dbReference type="EMBL" id="RJF96798.1"/>
    </source>
</evidence>
<evidence type="ECO:0000256" key="7">
    <source>
        <dbReference type="ARBA" id="ARBA00022475"/>
    </source>
</evidence>
<dbReference type="EC" id="2.4.99.28" evidence="24"/>
<dbReference type="GO" id="GO:0009002">
    <property type="term" value="F:serine-type D-Ala-D-Ala carboxypeptidase activity"/>
    <property type="evidence" value="ECO:0007669"/>
    <property type="project" value="UniProtKB-EC"/>
</dbReference>
<dbReference type="Gene3D" id="3.40.710.10">
    <property type="entry name" value="DD-peptidase/beta-lactamase superfamily"/>
    <property type="match status" value="2"/>
</dbReference>
<feature type="domain" description="Glycosyl transferase family 51" evidence="30">
    <location>
        <begin position="75"/>
        <end position="247"/>
    </location>
</feature>
<evidence type="ECO:0000256" key="15">
    <source>
        <dbReference type="ARBA" id="ARBA00022960"/>
    </source>
</evidence>
<dbReference type="GO" id="GO:0008955">
    <property type="term" value="F:peptidoglycan glycosyltransferase activity"/>
    <property type="evidence" value="ECO:0007669"/>
    <property type="project" value="UniProtKB-EC"/>
</dbReference>
<evidence type="ECO:0000256" key="12">
    <source>
        <dbReference type="ARBA" id="ARBA00022679"/>
    </source>
</evidence>
<keyword evidence="8" id="KW-0997">Cell inner membrane</keyword>
<evidence type="ECO:0000256" key="17">
    <source>
        <dbReference type="ARBA" id="ARBA00022984"/>
    </source>
</evidence>
<keyword evidence="19 28" id="KW-0472">Membrane</keyword>
<dbReference type="InterPro" id="IPR001264">
    <property type="entry name" value="Glyco_trans_51"/>
</dbReference>
<evidence type="ECO:0000256" key="21">
    <source>
        <dbReference type="ARBA" id="ARBA00023268"/>
    </source>
</evidence>
<organism evidence="32 33">
    <name type="scientific">Noviherbaspirillum cavernae</name>
    <dbReference type="NCBI Taxonomy" id="2320862"/>
    <lineage>
        <taxon>Bacteria</taxon>
        <taxon>Pseudomonadati</taxon>
        <taxon>Pseudomonadota</taxon>
        <taxon>Betaproteobacteria</taxon>
        <taxon>Burkholderiales</taxon>
        <taxon>Oxalobacteraceae</taxon>
        <taxon>Noviherbaspirillum</taxon>
    </lineage>
</organism>
<keyword evidence="7" id="KW-1003">Cell membrane</keyword>
<dbReference type="NCBIfam" id="TIGR02074">
    <property type="entry name" value="PBP_1a_fam"/>
    <property type="match status" value="1"/>
</dbReference>
<evidence type="ECO:0000256" key="23">
    <source>
        <dbReference type="ARBA" id="ARBA00034000"/>
    </source>
</evidence>
<comment type="similarity">
    <text evidence="4">In the N-terminal section; belongs to the glycosyltransferase 51 family.</text>
</comment>
<dbReference type="Pfam" id="PF17092">
    <property type="entry name" value="PCB_OB"/>
    <property type="match status" value="1"/>
</dbReference>
<keyword evidence="12" id="KW-0808">Transferase</keyword>
<gene>
    <name evidence="32" type="ORF">D3870_20655</name>
</gene>
<evidence type="ECO:0000256" key="22">
    <source>
        <dbReference type="ARBA" id="ARBA00023316"/>
    </source>
</evidence>
<dbReference type="GO" id="GO:0005886">
    <property type="term" value="C:plasma membrane"/>
    <property type="evidence" value="ECO:0007669"/>
    <property type="project" value="UniProtKB-SubCell"/>
</dbReference>
<evidence type="ECO:0000256" key="13">
    <source>
        <dbReference type="ARBA" id="ARBA00022692"/>
    </source>
</evidence>
<comment type="catalytic activity">
    <reaction evidence="25">
        <text>[GlcNAc-(1-&gt;4)-Mur2Ac(oyl-L-Ala-gamma-D-Glu-L-Lys-D-Ala-D-Ala)](n)-di-trans,octa-cis-undecaprenyl diphosphate + beta-D-GlcNAc-(1-&gt;4)-Mur2Ac(oyl-L-Ala-gamma-D-Glu-L-Lys-D-Ala-D-Ala)-di-trans,octa-cis-undecaprenyl diphosphate = [GlcNAc-(1-&gt;4)-Mur2Ac(oyl-L-Ala-gamma-D-Glu-L-Lys-D-Ala-D-Ala)](n+1)-di-trans,octa-cis-undecaprenyl diphosphate + di-trans,octa-cis-undecaprenyl diphosphate + H(+)</text>
        <dbReference type="Rhea" id="RHEA:23708"/>
        <dbReference type="Rhea" id="RHEA-COMP:9602"/>
        <dbReference type="Rhea" id="RHEA-COMP:9603"/>
        <dbReference type="ChEBI" id="CHEBI:15378"/>
        <dbReference type="ChEBI" id="CHEBI:58405"/>
        <dbReference type="ChEBI" id="CHEBI:60033"/>
        <dbReference type="ChEBI" id="CHEBI:78435"/>
        <dbReference type="EC" id="2.4.99.28"/>
    </reaction>
</comment>
<feature type="region of interest" description="Disordered" evidence="27">
    <location>
        <begin position="781"/>
        <end position="807"/>
    </location>
</feature>
<evidence type="ECO:0000256" key="9">
    <source>
        <dbReference type="ARBA" id="ARBA00022645"/>
    </source>
</evidence>
<comment type="pathway">
    <text evidence="26">Glycan biosynthesis.</text>
</comment>
<keyword evidence="14" id="KW-0378">Hydrolase</keyword>
<dbReference type="GO" id="GO:0046677">
    <property type="term" value="P:response to antibiotic"/>
    <property type="evidence" value="ECO:0007669"/>
    <property type="project" value="UniProtKB-KW"/>
</dbReference>
<evidence type="ECO:0000256" key="5">
    <source>
        <dbReference type="ARBA" id="ARBA00012448"/>
    </source>
</evidence>
<evidence type="ECO:0000256" key="27">
    <source>
        <dbReference type="SAM" id="MobiDB-lite"/>
    </source>
</evidence>
<dbReference type="EC" id="3.4.16.4" evidence="5"/>
<feature type="domain" description="Penicillin-binding protein transpeptidase" evidence="29">
    <location>
        <begin position="441"/>
        <end position="684"/>
    </location>
</feature>
<dbReference type="OrthoDB" id="9766909at2"/>
<evidence type="ECO:0000256" key="11">
    <source>
        <dbReference type="ARBA" id="ARBA00022676"/>
    </source>
</evidence>
<keyword evidence="9" id="KW-0121">Carboxypeptidase</keyword>
<dbReference type="SUPFAM" id="SSF56601">
    <property type="entry name" value="beta-lactamase/transpeptidase-like"/>
    <property type="match status" value="1"/>
</dbReference>
<keyword evidence="22" id="KW-0961">Cell wall biogenesis/degradation</keyword>
<dbReference type="AlphaFoldDB" id="A0A418WVW6"/>
<dbReference type="InterPro" id="IPR036950">
    <property type="entry name" value="PBP_transglycosylase"/>
</dbReference>
<evidence type="ECO:0000256" key="2">
    <source>
        <dbReference type="ARBA" id="ARBA00004752"/>
    </source>
</evidence>
<protein>
    <recommendedName>
        <fullName evidence="6">Penicillin-binding protein 1A</fullName>
        <ecNumber evidence="24">2.4.99.28</ecNumber>
        <ecNumber evidence="5">3.4.16.4</ecNumber>
    </recommendedName>
</protein>
<evidence type="ECO:0000256" key="16">
    <source>
        <dbReference type="ARBA" id="ARBA00022968"/>
    </source>
</evidence>
<dbReference type="InterPro" id="IPR012338">
    <property type="entry name" value="Beta-lactam/transpept-like"/>
</dbReference>
<dbReference type="InterPro" id="IPR023346">
    <property type="entry name" value="Lysozyme-like_dom_sf"/>
</dbReference>
<dbReference type="PANTHER" id="PTHR32282:SF27">
    <property type="entry name" value="PENICILLIN-BINDING PROTEIN 1A"/>
    <property type="match status" value="1"/>
</dbReference>
<evidence type="ECO:0000256" key="20">
    <source>
        <dbReference type="ARBA" id="ARBA00023251"/>
    </source>
</evidence>
<evidence type="ECO:0000256" key="1">
    <source>
        <dbReference type="ARBA" id="ARBA00004249"/>
    </source>
</evidence>
<sequence length="807" mass="88575">MPLLQLFSYLKAWSRKPLKQRLLLAAVAAGAAFACAGVLLCAYTFLILAPNLPALDTLTDYRPKLPLRIFTADNVLIGEFGEERRDFVPVADIPAVMKNAVIAIEDDGFYTHGGVDFMGVARAGLANLRNSRSQGASTITMQVARNFLLTRNKTYTRKLQEILLAWKIEGALSKDQILELYMNQIYLGERAYGFGTAARVYFGKPLKDVTIAEAAMLAGLPKAPATNNPVVNPKRARERQQYILKRMRELDYITAAQYDKAAHDTVKVQREGTRVRTHAEHAAEMVRQYMVEQYKEQTYTSGFTVYTTLNKADQDAAYAAVRRGVMDYERRHGYRGPEAVIDLPRDAEEREQAIDDVLLKHPDSGELQSAIVISASPKLVRAERLSGEVIDITGDGLRFAASALSARSQSKNAIRPGAVIRVMQDAKRRWSITQLPEVAAAFIALNAQDGSIRAMVGGFDFALNQFDHVTQAWRQPGSTIKPFIYSSALEKGFSPSTMINDAPLADAIPDGSGKTWAPGNDDGNYDGPVSMRAGLKKSKNLVSIRILRTVTPDYAQEYITRFGFDASKHPANLTMTLGTGSVTPYQMAGAYAVFANGGYRIAPYLIRKVVDARGNVLSETAPVSAGDEAIRVLDARNAYIMDSMMRDVVRSGTGYMASQRLGRADLAGKTGTTNDAMDGWFAGYGGGVVAVAWMGYDKPRSLGTREFGGTLALPIWTDYMRDALRGKPETQRPVPAGIAQIDGDWMYQEYADSAQANAVRTVDVNEGIDIKSFWDKLFGNPAPAPTPAAPAAPVEQEKKRFDDLYRG</sequence>
<dbReference type="UniPathway" id="UPA00219"/>
<keyword evidence="13 28" id="KW-0812">Transmembrane</keyword>
<evidence type="ECO:0000256" key="3">
    <source>
        <dbReference type="ARBA" id="ARBA00007090"/>
    </source>
</evidence>
<dbReference type="InterPro" id="IPR050396">
    <property type="entry name" value="Glycosyltr_51/Transpeptidase"/>
</dbReference>
<comment type="catalytic activity">
    <reaction evidence="23">
        <text>Preferential cleavage: (Ac)2-L-Lys-D-Ala-|-D-Ala. Also transpeptidation of peptidyl-alanyl moieties that are N-acyl substituents of D-alanine.</text>
        <dbReference type="EC" id="3.4.16.4"/>
    </reaction>
</comment>
<evidence type="ECO:0000313" key="33">
    <source>
        <dbReference type="Proteomes" id="UP000285190"/>
    </source>
</evidence>
<dbReference type="Pfam" id="PF00912">
    <property type="entry name" value="Transgly"/>
    <property type="match status" value="1"/>
</dbReference>
<name>A0A418WVW6_9BURK</name>
<dbReference type="GO" id="GO:0008360">
    <property type="term" value="P:regulation of cell shape"/>
    <property type="evidence" value="ECO:0007669"/>
    <property type="project" value="UniProtKB-KW"/>
</dbReference>
<evidence type="ECO:0000256" key="28">
    <source>
        <dbReference type="SAM" id="Phobius"/>
    </source>
</evidence>
<comment type="similarity">
    <text evidence="3">In the C-terminal section; belongs to the transpeptidase family.</text>
</comment>
<reference evidence="32 33" key="1">
    <citation type="submission" date="2018-09" db="EMBL/GenBank/DDBJ databases">
        <authorList>
            <person name="Zhu H."/>
        </authorList>
    </citation>
    <scope>NUCLEOTIDE SEQUENCE [LARGE SCALE GENOMIC DNA]</scope>
    <source>
        <strain evidence="32 33">K2R10-39</strain>
    </source>
</reference>
<dbReference type="InterPro" id="IPR031376">
    <property type="entry name" value="PCB_OB"/>
</dbReference>
<dbReference type="GO" id="GO:0030288">
    <property type="term" value="C:outer membrane-bounded periplasmic space"/>
    <property type="evidence" value="ECO:0007669"/>
    <property type="project" value="TreeGrafter"/>
</dbReference>
<evidence type="ECO:0000256" key="4">
    <source>
        <dbReference type="ARBA" id="ARBA00007739"/>
    </source>
</evidence>
<dbReference type="Pfam" id="PF00905">
    <property type="entry name" value="Transpeptidase"/>
    <property type="match status" value="1"/>
</dbReference>
<comment type="caution">
    <text evidence="32">The sequence shown here is derived from an EMBL/GenBank/DDBJ whole genome shotgun (WGS) entry which is preliminary data.</text>
</comment>
<keyword evidence="33" id="KW-1185">Reference proteome</keyword>
<keyword evidence="21" id="KW-0511">Multifunctional enzyme</keyword>
<evidence type="ECO:0000256" key="6">
    <source>
        <dbReference type="ARBA" id="ARBA00018638"/>
    </source>
</evidence>
<feature type="transmembrane region" description="Helical" evidence="28">
    <location>
        <begin position="21"/>
        <end position="48"/>
    </location>
</feature>
<evidence type="ECO:0000256" key="14">
    <source>
        <dbReference type="ARBA" id="ARBA00022801"/>
    </source>
</evidence>
<dbReference type="Proteomes" id="UP000285190">
    <property type="component" value="Unassembled WGS sequence"/>
</dbReference>
<keyword evidence="11" id="KW-0328">Glycosyltransferase</keyword>
<proteinExistence type="inferred from homology"/>
<evidence type="ECO:0000256" key="10">
    <source>
        <dbReference type="ARBA" id="ARBA00022670"/>
    </source>
</evidence>
<evidence type="ECO:0000256" key="24">
    <source>
        <dbReference type="ARBA" id="ARBA00044770"/>
    </source>
</evidence>
<evidence type="ECO:0000259" key="29">
    <source>
        <dbReference type="Pfam" id="PF00905"/>
    </source>
</evidence>
<dbReference type="GO" id="GO:0006508">
    <property type="term" value="P:proteolysis"/>
    <property type="evidence" value="ECO:0007669"/>
    <property type="project" value="UniProtKB-KW"/>
</dbReference>
<evidence type="ECO:0000259" key="30">
    <source>
        <dbReference type="Pfam" id="PF00912"/>
    </source>
</evidence>
<keyword evidence="18 28" id="KW-1133">Transmembrane helix</keyword>
<feature type="domain" description="Penicillin-binding protein OB-like" evidence="31">
    <location>
        <begin position="334"/>
        <end position="438"/>
    </location>
</feature>
<dbReference type="RefSeq" id="WP_119743197.1">
    <property type="nucleotide sequence ID" value="NZ_QYUN01000003.1"/>
</dbReference>
<keyword evidence="17" id="KW-0573">Peptidoglycan synthesis</keyword>
<dbReference type="InterPro" id="IPR001460">
    <property type="entry name" value="PCN-bd_Tpept"/>
</dbReference>
<accession>A0A418WVW6</accession>
<keyword evidence="15" id="KW-0133">Cell shape</keyword>
<evidence type="ECO:0000259" key="31">
    <source>
        <dbReference type="Pfam" id="PF17092"/>
    </source>
</evidence>
<evidence type="ECO:0000256" key="8">
    <source>
        <dbReference type="ARBA" id="ARBA00022519"/>
    </source>
</evidence>
<evidence type="ECO:0000256" key="19">
    <source>
        <dbReference type="ARBA" id="ARBA00023136"/>
    </source>
</evidence>
<evidence type="ECO:0000256" key="26">
    <source>
        <dbReference type="ARBA" id="ARBA00060592"/>
    </source>
</evidence>
<dbReference type="GO" id="GO:0071555">
    <property type="term" value="P:cell wall organization"/>
    <property type="evidence" value="ECO:0007669"/>
    <property type="project" value="UniProtKB-KW"/>
</dbReference>
<keyword evidence="16" id="KW-0735">Signal-anchor</keyword>
<comment type="subcellular location">
    <subcellularLocation>
        <location evidence="1">Cell inner membrane</location>
        <topology evidence="1">Single-pass type II membrane protein</topology>
    </subcellularLocation>
</comment>
<dbReference type="PANTHER" id="PTHR32282">
    <property type="entry name" value="BINDING PROTEIN TRANSPEPTIDASE, PUTATIVE-RELATED"/>
    <property type="match status" value="1"/>
</dbReference>
<keyword evidence="20" id="KW-0046">Antibiotic resistance</keyword>
<dbReference type="EMBL" id="QYUN01000003">
    <property type="protein sequence ID" value="RJF96798.1"/>
    <property type="molecule type" value="Genomic_DNA"/>
</dbReference>
<dbReference type="GO" id="GO:0009252">
    <property type="term" value="P:peptidoglycan biosynthetic process"/>
    <property type="evidence" value="ECO:0007669"/>
    <property type="project" value="UniProtKB-UniPathway"/>
</dbReference>
<comment type="pathway">
    <text evidence="2">Cell wall biogenesis; peptidoglycan biosynthesis.</text>
</comment>
<dbReference type="FunFam" id="1.10.3810.10:FF:000003">
    <property type="entry name" value="Penicillin-binding protein 1a"/>
    <property type="match status" value="1"/>
</dbReference>
<evidence type="ECO:0000256" key="18">
    <source>
        <dbReference type="ARBA" id="ARBA00022989"/>
    </source>
</evidence>
<keyword evidence="10" id="KW-0645">Protease</keyword>
<dbReference type="GO" id="GO:0008658">
    <property type="term" value="F:penicillin binding"/>
    <property type="evidence" value="ECO:0007669"/>
    <property type="project" value="InterPro"/>
</dbReference>
<dbReference type="SUPFAM" id="SSF53955">
    <property type="entry name" value="Lysozyme-like"/>
    <property type="match status" value="1"/>
</dbReference>